<name>A0A5J9SJ06_9POAL</name>
<proteinExistence type="predicted"/>
<organism evidence="1 2">
    <name type="scientific">Eragrostis curvula</name>
    <name type="common">weeping love grass</name>
    <dbReference type="NCBI Taxonomy" id="38414"/>
    <lineage>
        <taxon>Eukaryota</taxon>
        <taxon>Viridiplantae</taxon>
        <taxon>Streptophyta</taxon>
        <taxon>Embryophyta</taxon>
        <taxon>Tracheophyta</taxon>
        <taxon>Spermatophyta</taxon>
        <taxon>Magnoliopsida</taxon>
        <taxon>Liliopsida</taxon>
        <taxon>Poales</taxon>
        <taxon>Poaceae</taxon>
        <taxon>PACMAD clade</taxon>
        <taxon>Chloridoideae</taxon>
        <taxon>Eragrostideae</taxon>
        <taxon>Eragrostidinae</taxon>
        <taxon>Eragrostis</taxon>
    </lineage>
</organism>
<feature type="non-terminal residue" evidence="1">
    <location>
        <position position="1"/>
    </location>
</feature>
<sequence>MLRVSYHDVILAWGSVPAFTIDTKRLGRSAAGVASVVAKAEGFVVQEGMRDMIRAEVRALGRAELDVDGRFRVWAATSTAKLTCEPTEAVPPCWVQKAANY</sequence>
<reference evidence="1 2" key="1">
    <citation type="journal article" date="2019" name="Sci. Rep.">
        <title>A high-quality genome of Eragrostis curvula grass provides insights into Poaceae evolution and supports new strategies to enhance forage quality.</title>
        <authorList>
            <person name="Carballo J."/>
            <person name="Santos B.A.C.M."/>
            <person name="Zappacosta D."/>
            <person name="Garbus I."/>
            <person name="Selva J.P."/>
            <person name="Gallo C.A."/>
            <person name="Diaz A."/>
            <person name="Albertini E."/>
            <person name="Caccamo M."/>
            <person name="Echenique V."/>
        </authorList>
    </citation>
    <scope>NUCLEOTIDE SEQUENCE [LARGE SCALE GENOMIC DNA]</scope>
    <source>
        <strain evidence="2">cv. Victoria</strain>
        <tissue evidence="1">Leaf</tissue>
    </source>
</reference>
<dbReference type="Gramene" id="TVT98960">
    <property type="protein sequence ID" value="TVT98960"/>
    <property type="gene ID" value="EJB05_55712"/>
</dbReference>
<comment type="caution">
    <text evidence="1">The sequence shown here is derived from an EMBL/GenBank/DDBJ whole genome shotgun (WGS) entry which is preliminary data.</text>
</comment>
<dbReference type="PANTHER" id="PTHR33994">
    <property type="entry name" value="OS04G0515000 PROTEIN"/>
    <property type="match status" value="1"/>
</dbReference>
<dbReference type="PANTHER" id="PTHR33994:SF17">
    <property type="entry name" value="OS01G0655600 PROTEIN"/>
    <property type="match status" value="1"/>
</dbReference>
<accession>A0A5J9SJ06</accession>
<dbReference type="Proteomes" id="UP000324897">
    <property type="component" value="Unassembled WGS sequence"/>
</dbReference>
<evidence type="ECO:0000313" key="2">
    <source>
        <dbReference type="Proteomes" id="UP000324897"/>
    </source>
</evidence>
<dbReference type="OrthoDB" id="674304at2759"/>
<dbReference type="EMBL" id="RWGY01000784">
    <property type="protein sequence ID" value="TVT98960.1"/>
    <property type="molecule type" value="Genomic_DNA"/>
</dbReference>
<evidence type="ECO:0000313" key="1">
    <source>
        <dbReference type="EMBL" id="TVT98960.1"/>
    </source>
</evidence>
<protein>
    <submittedName>
        <fullName evidence="1">Uncharacterized protein</fullName>
    </submittedName>
</protein>
<gene>
    <name evidence="1" type="ORF">EJB05_55712</name>
</gene>
<dbReference type="AlphaFoldDB" id="A0A5J9SJ06"/>
<keyword evidence="2" id="KW-1185">Reference proteome</keyword>